<protein>
    <submittedName>
        <fullName evidence="2">Uncharacterized protein</fullName>
    </submittedName>
</protein>
<name>A0A484KUQ4_9ASTE</name>
<proteinExistence type="predicted"/>
<reference evidence="2 3" key="1">
    <citation type="submission" date="2018-04" db="EMBL/GenBank/DDBJ databases">
        <authorList>
            <person name="Vogel A."/>
        </authorList>
    </citation>
    <scope>NUCLEOTIDE SEQUENCE [LARGE SCALE GENOMIC DNA]</scope>
</reference>
<accession>A0A484KUQ4</accession>
<dbReference type="AlphaFoldDB" id="A0A484KUQ4"/>
<gene>
    <name evidence="2" type="ORF">CCAM_LOCUS7612</name>
</gene>
<dbReference type="EMBL" id="OOIL02000495">
    <property type="protein sequence ID" value="VFQ65836.1"/>
    <property type="molecule type" value="Genomic_DNA"/>
</dbReference>
<organism evidence="2 3">
    <name type="scientific">Cuscuta campestris</name>
    <dbReference type="NCBI Taxonomy" id="132261"/>
    <lineage>
        <taxon>Eukaryota</taxon>
        <taxon>Viridiplantae</taxon>
        <taxon>Streptophyta</taxon>
        <taxon>Embryophyta</taxon>
        <taxon>Tracheophyta</taxon>
        <taxon>Spermatophyta</taxon>
        <taxon>Magnoliopsida</taxon>
        <taxon>eudicotyledons</taxon>
        <taxon>Gunneridae</taxon>
        <taxon>Pentapetalae</taxon>
        <taxon>asterids</taxon>
        <taxon>lamiids</taxon>
        <taxon>Solanales</taxon>
        <taxon>Convolvulaceae</taxon>
        <taxon>Cuscuteae</taxon>
        <taxon>Cuscuta</taxon>
        <taxon>Cuscuta subgen. Grammica</taxon>
        <taxon>Cuscuta sect. Cleistogrammica</taxon>
    </lineage>
</organism>
<feature type="region of interest" description="Disordered" evidence="1">
    <location>
        <begin position="1"/>
        <end position="28"/>
    </location>
</feature>
<evidence type="ECO:0000313" key="3">
    <source>
        <dbReference type="Proteomes" id="UP000595140"/>
    </source>
</evidence>
<dbReference type="Proteomes" id="UP000595140">
    <property type="component" value="Unassembled WGS sequence"/>
</dbReference>
<keyword evidence="3" id="KW-1185">Reference proteome</keyword>
<sequence length="77" mass="8385">MADQGKKLRNWLTARSAQPSAAPPPPNPQEILAAVFGRRARPVPAGDRRGSFGQAVELRSEFQRAHQFGGRRGRGGH</sequence>
<evidence type="ECO:0000313" key="2">
    <source>
        <dbReference type="EMBL" id="VFQ65836.1"/>
    </source>
</evidence>
<evidence type="ECO:0000256" key="1">
    <source>
        <dbReference type="SAM" id="MobiDB-lite"/>
    </source>
</evidence>